<name>A0A6J4H7Q3_9ACTN</name>
<evidence type="ECO:0000313" key="2">
    <source>
        <dbReference type="EMBL" id="CAA9217097.1"/>
    </source>
</evidence>
<feature type="compositionally biased region" description="Low complexity" evidence="1">
    <location>
        <begin position="200"/>
        <end position="224"/>
    </location>
</feature>
<evidence type="ECO:0000256" key="1">
    <source>
        <dbReference type="SAM" id="MobiDB-lite"/>
    </source>
</evidence>
<reference evidence="2" key="1">
    <citation type="submission" date="2020-02" db="EMBL/GenBank/DDBJ databases">
        <authorList>
            <person name="Meier V. D."/>
        </authorList>
    </citation>
    <scope>NUCLEOTIDE SEQUENCE</scope>
    <source>
        <strain evidence="2">AVDCRST_MAG20</strain>
    </source>
</reference>
<feature type="non-terminal residue" evidence="2">
    <location>
        <position position="455"/>
    </location>
</feature>
<feature type="compositionally biased region" description="Basic and acidic residues" evidence="1">
    <location>
        <begin position="400"/>
        <end position="409"/>
    </location>
</feature>
<dbReference type="EC" id="1.3.8.8" evidence="2"/>
<proteinExistence type="predicted"/>
<keyword evidence="2" id="KW-0560">Oxidoreductase</keyword>
<feature type="region of interest" description="Disordered" evidence="1">
    <location>
        <begin position="1"/>
        <end position="251"/>
    </location>
</feature>
<feature type="compositionally biased region" description="Basic and acidic residues" evidence="1">
    <location>
        <begin position="241"/>
        <end position="250"/>
    </location>
</feature>
<feature type="region of interest" description="Disordered" evidence="1">
    <location>
        <begin position="296"/>
        <end position="455"/>
    </location>
</feature>
<feature type="compositionally biased region" description="Basic residues" evidence="1">
    <location>
        <begin position="169"/>
        <end position="184"/>
    </location>
</feature>
<feature type="compositionally biased region" description="Basic and acidic residues" evidence="1">
    <location>
        <begin position="355"/>
        <end position="364"/>
    </location>
</feature>
<dbReference type="AlphaFoldDB" id="A0A6J4H7Q3"/>
<feature type="compositionally biased region" description="Basic residues" evidence="1">
    <location>
        <begin position="371"/>
        <end position="386"/>
    </location>
</feature>
<accession>A0A6J4H7Q3</accession>
<gene>
    <name evidence="2" type="ORF">AVDCRST_MAG20-423</name>
</gene>
<feature type="compositionally biased region" description="Basic residues" evidence="1">
    <location>
        <begin position="78"/>
        <end position="111"/>
    </location>
</feature>
<sequence length="455" mass="50898">GLGPRAGEGSPDRGDEQRGRHRRAHDDRRSRRGDGVAPRELGPGPHGRRVVGAPRHERVGGAHVARRVVRQGALPQRGRGRPAGHPGLRRPRRTRGARPPARRSDHRHPRRRGAEAALPARHRHRPEGVVPALQRAGRRLRPRRPQLQGGQGRGGVGRQRPEGVDLRRPDRRPRHAHRPHRRRRPEAPGHHLLRHRHAPAGRGRAAPARAHRTGPVQRGVPLRRPGARRRRDRWPQQRMGGDQHHADARAVRPRCRRWVRGWVGGLTRHGGWGPPEAGGRLRAQRCRTTGRWRRCVRGSGEAPGRAGQGLGQAGRRLGPSGPHAPPHAERAGSLRQPACQGGEGLRQGPARCRQHREAVDESHRPVVPGRRPAHPRAARHPARVHRRAEEGARRRHRQPVPRDGHRDVALRPGAADLRRHRRGAEEHHRRAGPRPAEGAEQRPDPRLPGAPQERV</sequence>
<feature type="compositionally biased region" description="Basic and acidic residues" evidence="1">
    <location>
        <begin position="10"/>
        <end position="34"/>
    </location>
</feature>
<dbReference type="EMBL" id="CADCSY010000020">
    <property type="protein sequence ID" value="CAA9217097.1"/>
    <property type="molecule type" value="Genomic_DNA"/>
</dbReference>
<feature type="compositionally biased region" description="Basic and acidic residues" evidence="1">
    <location>
        <begin position="159"/>
        <end position="168"/>
    </location>
</feature>
<protein>
    <submittedName>
        <fullName evidence="2">Acyl-CoA dehydrogenase, long-chain specific</fullName>
        <ecNumber evidence="2">1.3.8.8</ecNumber>
    </submittedName>
</protein>
<feature type="non-terminal residue" evidence="2">
    <location>
        <position position="1"/>
    </location>
</feature>
<dbReference type="GO" id="GO:0004466">
    <property type="term" value="F:long-chain fatty acyl-CoA dehydrogenase activity"/>
    <property type="evidence" value="ECO:0007669"/>
    <property type="project" value="UniProtKB-EC"/>
</dbReference>
<organism evidence="2">
    <name type="scientific">uncultured Acidimicrobiales bacterium</name>
    <dbReference type="NCBI Taxonomy" id="310071"/>
    <lineage>
        <taxon>Bacteria</taxon>
        <taxon>Bacillati</taxon>
        <taxon>Actinomycetota</taxon>
        <taxon>Acidimicrobiia</taxon>
        <taxon>Acidimicrobiales</taxon>
        <taxon>environmental samples</taxon>
    </lineage>
</organism>